<keyword evidence="5" id="KW-1185">Reference proteome</keyword>
<reference evidence="5" key="1">
    <citation type="journal article" date="2017" name="Nat. Commun.">
        <title>The North American bullfrog draft genome provides insight into hormonal regulation of long noncoding RNA.</title>
        <authorList>
            <person name="Hammond S.A."/>
            <person name="Warren R.L."/>
            <person name="Vandervalk B.P."/>
            <person name="Kucuk E."/>
            <person name="Khan H."/>
            <person name="Gibb E.A."/>
            <person name="Pandoh P."/>
            <person name="Kirk H."/>
            <person name="Zhao Y."/>
            <person name="Jones M."/>
            <person name="Mungall A.J."/>
            <person name="Coope R."/>
            <person name="Pleasance S."/>
            <person name="Moore R.A."/>
            <person name="Holt R.A."/>
            <person name="Round J.M."/>
            <person name="Ohora S."/>
            <person name="Walle B.V."/>
            <person name="Veldhoen N."/>
            <person name="Helbing C.C."/>
            <person name="Birol I."/>
        </authorList>
    </citation>
    <scope>NUCLEOTIDE SEQUENCE [LARGE SCALE GENOMIC DNA]</scope>
</reference>
<evidence type="ECO:0000256" key="1">
    <source>
        <dbReference type="ARBA" id="ARBA00023180"/>
    </source>
</evidence>
<dbReference type="PRINTS" id="PR01638">
    <property type="entry name" value="MHCCLASSI"/>
</dbReference>
<keyword evidence="1" id="KW-0325">Glycoprotein</keyword>
<sequence>AVLSVLHFQFYSPVFPSTDSHRLNYCFTTIWSPKGSTPPQTQIIGFLDDVPILKYINSDRKLQHLADWLGKVDPRHWEDLEEIAKYYERRHQHTIQRLSPSQNYTDLYVYQVKFGCWIYEDNSTGGEEEFGAHGRDFIFLDNEKRKFMASVDEAAALALAKEWNRRPNSVRRQFDYKDTACVQWMQNYLDVKTDDFPKNVRPEVKVWGRSSERKTRLHCLVYGFHPRPVDVKWVRNGEDDVPSDEMSPILPHPDGTYQIRVSVEVPTIEGDTYSCHVEHSSLEDVFTVKLGK</sequence>
<dbReference type="OrthoDB" id="8936120at2759"/>
<dbReference type="SUPFAM" id="SSF48726">
    <property type="entry name" value="Immunoglobulin"/>
    <property type="match status" value="1"/>
</dbReference>
<dbReference type="GO" id="GO:0005615">
    <property type="term" value="C:extracellular space"/>
    <property type="evidence" value="ECO:0007669"/>
    <property type="project" value="TreeGrafter"/>
</dbReference>
<evidence type="ECO:0000256" key="2">
    <source>
        <dbReference type="RuleBase" id="RU004439"/>
    </source>
</evidence>
<dbReference type="AlphaFoldDB" id="A0A2G9RLJ1"/>
<comment type="similarity">
    <text evidence="2">Belongs to the MHC class I family.</text>
</comment>
<protein>
    <recommendedName>
        <fullName evidence="3">Ig-like domain-containing protein</fullName>
    </recommendedName>
</protein>
<dbReference type="Pfam" id="PF07654">
    <property type="entry name" value="C1-set"/>
    <property type="match status" value="1"/>
</dbReference>
<feature type="non-terminal residue" evidence="4">
    <location>
        <position position="1"/>
    </location>
</feature>
<dbReference type="InterPro" id="IPR007110">
    <property type="entry name" value="Ig-like_dom"/>
</dbReference>
<dbReference type="InterPro" id="IPR011162">
    <property type="entry name" value="MHC_I/II-like_Ag-recog"/>
</dbReference>
<feature type="non-terminal residue" evidence="4">
    <location>
        <position position="292"/>
    </location>
</feature>
<dbReference type="EMBL" id="KV935475">
    <property type="protein sequence ID" value="PIO28724.1"/>
    <property type="molecule type" value="Genomic_DNA"/>
</dbReference>
<dbReference type="PANTHER" id="PTHR16675">
    <property type="entry name" value="MHC CLASS I-RELATED"/>
    <property type="match status" value="1"/>
</dbReference>
<proteinExistence type="inferred from homology"/>
<dbReference type="InterPro" id="IPR036179">
    <property type="entry name" value="Ig-like_dom_sf"/>
</dbReference>
<dbReference type="InterPro" id="IPR001039">
    <property type="entry name" value="MHC_I_a_a1/a2"/>
</dbReference>
<gene>
    <name evidence="4" type="ORF">AB205_0091950</name>
</gene>
<dbReference type="InterPro" id="IPR003006">
    <property type="entry name" value="Ig/MHC_CS"/>
</dbReference>
<dbReference type="PROSITE" id="PS00290">
    <property type="entry name" value="IG_MHC"/>
    <property type="match status" value="1"/>
</dbReference>
<feature type="domain" description="Ig-like" evidence="3">
    <location>
        <begin position="197"/>
        <end position="287"/>
    </location>
</feature>
<dbReference type="Proteomes" id="UP000228934">
    <property type="component" value="Unassembled WGS sequence"/>
</dbReference>
<dbReference type="Gene3D" id="3.30.500.10">
    <property type="entry name" value="MHC class I-like antigen recognition-like"/>
    <property type="match status" value="1"/>
</dbReference>
<evidence type="ECO:0000259" key="3">
    <source>
        <dbReference type="PROSITE" id="PS50835"/>
    </source>
</evidence>
<name>A0A2G9RLJ1_AQUCT</name>
<dbReference type="InterPro" id="IPR003597">
    <property type="entry name" value="Ig_C1-set"/>
</dbReference>
<dbReference type="InterPro" id="IPR050208">
    <property type="entry name" value="MHC_class-I_related"/>
</dbReference>
<dbReference type="Gene3D" id="2.60.40.10">
    <property type="entry name" value="Immunoglobulins"/>
    <property type="match status" value="1"/>
</dbReference>
<evidence type="ECO:0000313" key="4">
    <source>
        <dbReference type="EMBL" id="PIO28724.1"/>
    </source>
</evidence>
<accession>A0A2G9RLJ1</accession>
<dbReference type="GO" id="GO:0009897">
    <property type="term" value="C:external side of plasma membrane"/>
    <property type="evidence" value="ECO:0007669"/>
    <property type="project" value="TreeGrafter"/>
</dbReference>
<organism evidence="4 5">
    <name type="scientific">Aquarana catesbeiana</name>
    <name type="common">American bullfrog</name>
    <name type="synonym">Rana catesbeiana</name>
    <dbReference type="NCBI Taxonomy" id="8400"/>
    <lineage>
        <taxon>Eukaryota</taxon>
        <taxon>Metazoa</taxon>
        <taxon>Chordata</taxon>
        <taxon>Craniata</taxon>
        <taxon>Vertebrata</taxon>
        <taxon>Euteleostomi</taxon>
        <taxon>Amphibia</taxon>
        <taxon>Batrachia</taxon>
        <taxon>Anura</taxon>
        <taxon>Neobatrachia</taxon>
        <taxon>Ranoidea</taxon>
        <taxon>Ranidae</taxon>
        <taxon>Aquarana</taxon>
    </lineage>
</organism>
<dbReference type="GO" id="GO:0006955">
    <property type="term" value="P:immune response"/>
    <property type="evidence" value="ECO:0007669"/>
    <property type="project" value="TreeGrafter"/>
</dbReference>
<dbReference type="Pfam" id="PF00129">
    <property type="entry name" value="MHC_I"/>
    <property type="match status" value="1"/>
</dbReference>
<dbReference type="InterPro" id="IPR037055">
    <property type="entry name" value="MHC_I-like_Ag-recog_sf"/>
</dbReference>
<dbReference type="SMART" id="SM00407">
    <property type="entry name" value="IGc1"/>
    <property type="match status" value="1"/>
</dbReference>
<dbReference type="PANTHER" id="PTHR16675:SF235">
    <property type="entry name" value="SHKT DOMAIN-CONTAINING PROTEIN"/>
    <property type="match status" value="1"/>
</dbReference>
<dbReference type="InterPro" id="IPR013783">
    <property type="entry name" value="Ig-like_fold"/>
</dbReference>
<dbReference type="SUPFAM" id="SSF54452">
    <property type="entry name" value="MHC antigen-recognition domain"/>
    <property type="match status" value="1"/>
</dbReference>
<dbReference type="PROSITE" id="PS50835">
    <property type="entry name" value="IG_LIKE"/>
    <property type="match status" value="1"/>
</dbReference>
<evidence type="ECO:0000313" key="5">
    <source>
        <dbReference type="Proteomes" id="UP000228934"/>
    </source>
</evidence>
<dbReference type="InterPro" id="IPR011161">
    <property type="entry name" value="MHC_I-like_Ag-recog"/>
</dbReference>